<dbReference type="EMBL" id="HBER01013914">
    <property type="protein sequence ID" value="CAD8531696.1"/>
    <property type="molecule type" value="Transcribed_RNA"/>
</dbReference>
<proteinExistence type="predicted"/>
<organism evidence="2">
    <name type="scientific">Calcidiscus leptoporus</name>
    <dbReference type="NCBI Taxonomy" id="127549"/>
    <lineage>
        <taxon>Eukaryota</taxon>
        <taxon>Haptista</taxon>
        <taxon>Haptophyta</taxon>
        <taxon>Prymnesiophyceae</taxon>
        <taxon>Coccolithales</taxon>
        <taxon>Calcidiscaceae</taxon>
        <taxon>Calcidiscus</taxon>
    </lineage>
</organism>
<feature type="signal peptide" evidence="1">
    <location>
        <begin position="1"/>
        <end position="21"/>
    </location>
</feature>
<name>A0A7S0ITZ2_9EUKA</name>
<evidence type="ECO:0000313" key="2">
    <source>
        <dbReference type="EMBL" id="CAD8531696.1"/>
    </source>
</evidence>
<feature type="chain" id="PRO_5030968145" evidence="1">
    <location>
        <begin position="22"/>
        <end position="166"/>
    </location>
</feature>
<keyword evidence="1" id="KW-0732">Signal</keyword>
<reference evidence="2" key="1">
    <citation type="submission" date="2021-01" db="EMBL/GenBank/DDBJ databases">
        <authorList>
            <person name="Corre E."/>
            <person name="Pelletier E."/>
            <person name="Niang G."/>
            <person name="Scheremetjew M."/>
            <person name="Finn R."/>
            <person name="Kale V."/>
            <person name="Holt S."/>
            <person name="Cochrane G."/>
            <person name="Meng A."/>
            <person name="Brown T."/>
            <person name="Cohen L."/>
        </authorList>
    </citation>
    <scope>NUCLEOTIDE SEQUENCE</scope>
    <source>
        <strain evidence="2">RCC1130</strain>
    </source>
</reference>
<protein>
    <submittedName>
        <fullName evidence="2">Uncharacterized protein</fullName>
    </submittedName>
</protein>
<evidence type="ECO:0000256" key="1">
    <source>
        <dbReference type="SAM" id="SignalP"/>
    </source>
</evidence>
<sequence length="166" mass="17480">MRKPALLLLLGVHSLSGLLYSSAPTQLSRRQVAFSIASVGLLQAPSARADEKEDCRRDCFRECNSVAPGNPGYCAAQCDGYCDEAGMTGKMDVLRSDPSDATQKNDLNKDLGIFGDSGVSYSKGVEDFFATAFGATRQSKNVNKADVGDFASDVLSAAKAAAVGKN</sequence>
<dbReference type="AlphaFoldDB" id="A0A7S0ITZ2"/>
<accession>A0A7S0ITZ2</accession>
<gene>
    <name evidence="2" type="ORF">CLEP1334_LOCUS6948</name>
</gene>